<evidence type="ECO:0000313" key="3">
    <source>
        <dbReference type="Proteomes" id="UP001145742"/>
    </source>
</evidence>
<evidence type="ECO:0000259" key="1">
    <source>
        <dbReference type="PROSITE" id="PS50878"/>
    </source>
</evidence>
<reference evidence="2" key="1">
    <citation type="submission" date="2019-10" db="EMBL/GenBank/DDBJ databases">
        <authorList>
            <person name="Soares A.E.R."/>
            <person name="Aleixo A."/>
            <person name="Schneider P."/>
            <person name="Miyaki C.Y."/>
            <person name="Schneider M.P."/>
            <person name="Mello C."/>
            <person name="Vasconcelos A.T.R."/>
        </authorList>
    </citation>
    <scope>NUCLEOTIDE SEQUENCE</scope>
    <source>
        <tissue evidence="2">Muscle</tissue>
    </source>
</reference>
<dbReference type="InterPro" id="IPR043502">
    <property type="entry name" value="DNA/RNA_pol_sf"/>
</dbReference>
<gene>
    <name evidence="2" type="ORF">WISP_102360</name>
</gene>
<keyword evidence="3" id="KW-1185">Reference proteome</keyword>
<dbReference type="PANTHER" id="PTHR33332">
    <property type="entry name" value="REVERSE TRANSCRIPTASE DOMAIN-CONTAINING PROTEIN"/>
    <property type="match status" value="1"/>
</dbReference>
<dbReference type="PROSITE" id="PS50878">
    <property type="entry name" value="RT_POL"/>
    <property type="match status" value="1"/>
</dbReference>
<dbReference type="Pfam" id="PF00078">
    <property type="entry name" value="RVT_1"/>
    <property type="match status" value="1"/>
</dbReference>
<evidence type="ECO:0000313" key="2">
    <source>
        <dbReference type="EMBL" id="KAJ7411531.1"/>
    </source>
</evidence>
<organism evidence="2 3">
    <name type="scientific">Willisornis vidua</name>
    <name type="common">Xingu scale-backed antbird</name>
    <dbReference type="NCBI Taxonomy" id="1566151"/>
    <lineage>
        <taxon>Eukaryota</taxon>
        <taxon>Metazoa</taxon>
        <taxon>Chordata</taxon>
        <taxon>Craniata</taxon>
        <taxon>Vertebrata</taxon>
        <taxon>Euteleostomi</taxon>
        <taxon>Archelosauria</taxon>
        <taxon>Archosauria</taxon>
        <taxon>Dinosauria</taxon>
        <taxon>Saurischia</taxon>
        <taxon>Theropoda</taxon>
        <taxon>Coelurosauria</taxon>
        <taxon>Aves</taxon>
        <taxon>Neognathae</taxon>
        <taxon>Neoaves</taxon>
        <taxon>Telluraves</taxon>
        <taxon>Australaves</taxon>
        <taxon>Passeriformes</taxon>
        <taxon>Thamnophilidae</taxon>
        <taxon>Willisornis</taxon>
    </lineage>
</organism>
<feature type="domain" description="Reverse transcriptase" evidence="1">
    <location>
        <begin position="1"/>
        <end position="188"/>
    </location>
</feature>
<comment type="caution">
    <text evidence="2">The sequence shown here is derived from an EMBL/GenBank/DDBJ whole genome shotgun (WGS) entry which is preliminary data.</text>
</comment>
<name>A0ABQ9CY08_9PASS</name>
<dbReference type="InterPro" id="IPR000477">
    <property type="entry name" value="RT_dom"/>
</dbReference>
<accession>A0ABQ9CY08</accession>
<proteinExistence type="predicted"/>
<protein>
    <recommendedName>
        <fullName evidence="1">Reverse transcriptase domain-containing protein</fullName>
    </recommendedName>
</protein>
<dbReference type="Proteomes" id="UP001145742">
    <property type="component" value="Unassembled WGS sequence"/>
</dbReference>
<dbReference type="SUPFAM" id="SSF56672">
    <property type="entry name" value="DNA/RNA polymerases"/>
    <property type="match status" value="1"/>
</dbReference>
<sequence length="188" mass="21225">MEKIILGSIEKHLKDNADFSHSQHGFMRGKSCLSNLISFYDKVTHPVDQGKPVVKDVIFLDFSKAFDTVSHRILLDKMSSIQLDKYTMGWVSNWLMDRAQKVIVNEGTSNWRSVTSGVPRGSILGPVLFNIFINYLDAGLEGILSKFADDTKLGGAVHSLRGRDALQRDLDKLEGWAITNHMRFNRTK</sequence>
<dbReference type="EMBL" id="WHWB01034315">
    <property type="protein sequence ID" value="KAJ7411531.1"/>
    <property type="molecule type" value="Genomic_DNA"/>
</dbReference>